<comment type="caution">
    <text evidence="8">The sequence shown here is derived from an EMBL/GenBank/DDBJ whole genome shotgun (WGS) entry which is preliminary data.</text>
</comment>
<evidence type="ECO:0000256" key="3">
    <source>
        <dbReference type="ARBA" id="ARBA00022692"/>
    </source>
</evidence>
<evidence type="ECO:0000256" key="4">
    <source>
        <dbReference type="ARBA" id="ARBA00022989"/>
    </source>
</evidence>
<keyword evidence="5 6" id="KW-0472">Membrane</keyword>
<evidence type="ECO:0000256" key="5">
    <source>
        <dbReference type="ARBA" id="ARBA00023136"/>
    </source>
</evidence>
<keyword evidence="3 6" id="KW-0812">Transmembrane</keyword>
<proteinExistence type="predicted"/>
<dbReference type="InterPro" id="IPR010432">
    <property type="entry name" value="RDD"/>
</dbReference>
<dbReference type="EMBL" id="JBHSIY010000026">
    <property type="protein sequence ID" value="MFC4869071.1"/>
    <property type="molecule type" value="Genomic_DNA"/>
</dbReference>
<dbReference type="Proteomes" id="UP001595858">
    <property type="component" value="Unassembled WGS sequence"/>
</dbReference>
<evidence type="ECO:0000259" key="7">
    <source>
        <dbReference type="Pfam" id="PF06271"/>
    </source>
</evidence>
<keyword evidence="2" id="KW-1003">Cell membrane</keyword>
<dbReference type="PANTHER" id="PTHR36115">
    <property type="entry name" value="PROLINE-RICH ANTIGEN HOMOLOG-RELATED"/>
    <property type="match status" value="1"/>
</dbReference>
<evidence type="ECO:0000256" key="6">
    <source>
        <dbReference type="SAM" id="Phobius"/>
    </source>
</evidence>
<feature type="domain" description="RDD" evidence="7">
    <location>
        <begin position="2"/>
        <end position="74"/>
    </location>
</feature>
<comment type="subcellular location">
    <subcellularLocation>
        <location evidence="1">Cell membrane</location>
        <topology evidence="1">Multi-pass membrane protein</topology>
    </subcellularLocation>
</comment>
<evidence type="ECO:0000256" key="1">
    <source>
        <dbReference type="ARBA" id="ARBA00004651"/>
    </source>
</evidence>
<feature type="transmembrane region" description="Helical" evidence="6">
    <location>
        <begin position="38"/>
        <end position="59"/>
    </location>
</feature>
<name>A0ABV9SRV7_9ACTN</name>
<protein>
    <submittedName>
        <fullName evidence="8">RDD family protein</fullName>
    </submittedName>
</protein>
<accession>A0ABV9SRV7</accession>
<evidence type="ECO:0000313" key="9">
    <source>
        <dbReference type="Proteomes" id="UP001595858"/>
    </source>
</evidence>
<dbReference type="Pfam" id="PF06271">
    <property type="entry name" value="RDD"/>
    <property type="match status" value="1"/>
</dbReference>
<reference evidence="9" key="1">
    <citation type="journal article" date="2019" name="Int. J. Syst. Evol. Microbiol.">
        <title>The Global Catalogue of Microorganisms (GCM) 10K type strain sequencing project: providing services to taxonomists for standard genome sequencing and annotation.</title>
        <authorList>
            <consortium name="The Broad Institute Genomics Platform"/>
            <consortium name="The Broad Institute Genome Sequencing Center for Infectious Disease"/>
            <person name="Wu L."/>
            <person name="Ma J."/>
        </authorList>
    </citation>
    <scope>NUCLEOTIDE SEQUENCE [LARGE SCALE GENOMIC DNA]</scope>
    <source>
        <strain evidence="9">CGMCC 4.7304</strain>
    </source>
</reference>
<gene>
    <name evidence="8" type="ORF">ACFPCZ_20755</name>
</gene>
<dbReference type="InterPro" id="IPR051791">
    <property type="entry name" value="Pra-immunoreactive"/>
</dbReference>
<sequence length="86" mass="9245">MPTARRGQSLGKRIVGIRVVSRATGEAPSGKQAASREGVFVALYLTCMIGQVVSIVMAYNDERTFRSLQDRASGTRVITGNPPTHP</sequence>
<evidence type="ECO:0000256" key="2">
    <source>
        <dbReference type="ARBA" id="ARBA00022475"/>
    </source>
</evidence>
<organism evidence="8 9">
    <name type="scientific">Streptomonospora arabica</name>
    <dbReference type="NCBI Taxonomy" id="412417"/>
    <lineage>
        <taxon>Bacteria</taxon>
        <taxon>Bacillati</taxon>
        <taxon>Actinomycetota</taxon>
        <taxon>Actinomycetes</taxon>
        <taxon>Streptosporangiales</taxon>
        <taxon>Nocardiopsidaceae</taxon>
        <taxon>Streptomonospora</taxon>
    </lineage>
</organism>
<dbReference type="RefSeq" id="WP_344141494.1">
    <property type="nucleotide sequence ID" value="NZ_BAAAQI010000002.1"/>
</dbReference>
<keyword evidence="9" id="KW-1185">Reference proteome</keyword>
<keyword evidence="4 6" id="KW-1133">Transmembrane helix</keyword>
<evidence type="ECO:0000313" key="8">
    <source>
        <dbReference type="EMBL" id="MFC4869071.1"/>
    </source>
</evidence>